<dbReference type="Proteomes" id="UP001332931">
    <property type="component" value="Unassembled WGS sequence"/>
</dbReference>
<protein>
    <submittedName>
        <fullName evidence="4">SDR family oxidoreductase</fullName>
        <ecNumber evidence="4">1.-.-.-</ecNumber>
    </submittedName>
</protein>
<accession>A0ABU7R951</accession>
<evidence type="ECO:0000256" key="3">
    <source>
        <dbReference type="SAM" id="MobiDB-lite"/>
    </source>
</evidence>
<dbReference type="InterPro" id="IPR036291">
    <property type="entry name" value="NAD(P)-bd_dom_sf"/>
</dbReference>
<dbReference type="PANTHER" id="PTHR42760:SF133">
    <property type="entry name" value="3-OXOACYL-[ACYL-CARRIER-PROTEIN] REDUCTASE"/>
    <property type="match status" value="1"/>
</dbReference>
<evidence type="ECO:0000313" key="4">
    <source>
        <dbReference type="EMBL" id="MEE6147110.1"/>
    </source>
</evidence>
<keyword evidence="5" id="KW-1185">Reference proteome</keyword>
<evidence type="ECO:0000313" key="5">
    <source>
        <dbReference type="Proteomes" id="UP001332931"/>
    </source>
</evidence>
<dbReference type="RefSeq" id="WP_330957877.1">
    <property type="nucleotide sequence ID" value="NZ_JAZGJQ010000003.1"/>
</dbReference>
<comment type="similarity">
    <text evidence="1">Belongs to the short-chain dehydrogenases/reductases (SDR) family.</text>
</comment>
<sequence length="261" mass="27336">MTAGEKDVAPTARAGAPAGEEDLRSLPLDARGRSLVVLVTGSSSGIGRATAELFCERGHAVWGLDVLPASLSHPRYHHVVVDVRDAAALRSIACGLHPEIVVANAGVQGTADDIDVNLKGALNTCEAFAFEPGGRRPTAEVAAVVLVGSSSGHTGAEFPAYAASKGGVLAYARNLAQRLAPQATCNSVDPGGVLTELNRPVTDDPELWARVMALTPLRRWATPAEIAAWVYFVAVDNRFMTGQNLLVDGGEAGSFDFVWPE</sequence>
<name>A0ABU7R951_9ACTN</name>
<dbReference type="PANTHER" id="PTHR42760">
    <property type="entry name" value="SHORT-CHAIN DEHYDROGENASES/REDUCTASES FAMILY MEMBER"/>
    <property type="match status" value="1"/>
</dbReference>
<feature type="region of interest" description="Disordered" evidence="3">
    <location>
        <begin position="1"/>
        <end position="23"/>
    </location>
</feature>
<dbReference type="InterPro" id="IPR002347">
    <property type="entry name" value="SDR_fam"/>
</dbReference>
<evidence type="ECO:0000256" key="2">
    <source>
        <dbReference type="ARBA" id="ARBA00023002"/>
    </source>
</evidence>
<reference evidence="4 5" key="1">
    <citation type="submission" date="2024-01" db="EMBL/GenBank/DDBJ databases">
        <title>Description of Olsenella sp. nov., isolated from pig feces.</title>
        <authorList>
            <person name="Chang Y.-H."/>
        </authorList>
    </citation>
    <scope>NUCLEOTIDE SEQUENCE [LARGE SCALE GENOMIC DNA]</scope>
    <source>
        <strain evidence="4 5">YH-ols2223</strain>
    </source>
</reference>
<comment type="caution">
    <text evidence="4">The sequence shown here is derived from an EMBL/GenBank/DDBJ whole genome shotgun (WGS) entry which is preliminary data.</text>
</comment>
<dbReference type="Gene3D" id="3.40.50.720">
    <property type="entry name" value="NAD(P)-binding Rossmann-like Domain"/>
    <property type="match status" value="1"/>
</dbReference>
<organism evidence="4 5">
    <name type="scientific">Olsenella absiana</name>
    <dbReference type="NCBI Taxonomy" id="3115222"/>
    <lineage>
        <taxon>Bacteria</taxon>
        <taxon>Bacillati</taxon>
        <taxon>Actinomycetota</taxon>
        <taxon>Coriobacteriia</taxon>
        <taxon>Coriobacteriales</taxon>
        <taxon>Atopobiaceae</taxon>
        <taxon>Olsenella</taxon>
    </lineage>
</organism>
<dbReference type="EC" id="1.-.-.-" evidence="4"/>
<dbReference type="GO" id="GO:0016491">
    <property type="term" value="F:oxidoreductase activity"/>
    <property type="evidence" value="ECO:0007669"/>
    <property type="project" value="UniProtKB-KW"/>
</dbReference>
<dbReference type="EMBL" id="JAZGJQ010000003">
    <property type="protein sequence ID" value="MEE6147110.1"/>
    <property type="molecule type" value="Genomic_DNA"/>
</dbReference>
<dbReference type="Pfam" id="PF13561">
    <property type="entry name" value="adh_short_C2"/>
    <property type="match status" value="1"/>
</dbReference>
<proteinExistence type="inferred from homology"/>
<dbReference type="PRINTS" id="PR00081">
    <property type="entry name" value="GDHRDH"/>
</dbReference>
<gene>
    <name evidence="4" type="ORF">VXJ25_03735</name>
</gene>
<dbReference type="SUPFAM" id="SSF51735">
    <property type="entry name" value="NAD(P)-binding Rossmann-fold domains"/>
    <property type="match status" value="1"/>
</dbReference>
<keyword evidence="2 4" id="KW-0560">Oxidoreductase</keyword>
<dbReference type="CDD" id="cd05233">
    <property type="entry name" value="SDR_c"/>
    <property type="match status" value="1"/>
</dbReference>
<evidence type="ECO:0000256" key="1">
    <source>
        <dbReference type="ARBA" id="ARBA00006484"/>
    </source>
</evidence>